<dbReference type="EMBL" id="JAVRRD010000023">
    <property type="protein sequence ID" value="KAK5047973.1"/>
    <property type="molecule type" value="Genomic_DNA"/>
</dbReference>
<accession>A0AAV9N205</accession>
<dbReference type="Proteomes" id="UP001358417">
    <property type="component" value="Unassembled WGS sequence"/>
</dbReference>
<evidence type="ECO:0000256" key="1">
    <source>
        <dbReference type="SAM" id="MobiDB-lite"/>
    </source>
</evidence>
<evidence type="ECO:0000313" key="3">
    <source>
        <dbReference type="Proteomes" id="UP001358417"/>
    </source>
</evidence>
<evidence type="ECO:0000313" key="2">
    <source>
        <dbReference type="EMBL" id="KAK5047973.1"/>
    </source>
</evidence>
<feature type="compositionally biased region" description="Low complexity" evidence="1">
    <location>
        <begin position="175"/>
        <end position="190"/>
    </location>
</feature>
<evidence type="ECO:0008006" key="4">
    <source>
        <dbReference type="Google" id="ProtNLM"/>
    </source>
</evidence>
<dbReference type="RefSeq" id="XP_064703479.1">
    <property type="nucleotide sequence ID" value="XM_064849724.1"/>
</dbReference>
<organism evidence="2 3">
    <name type="scientific">Exophiala bonariae</name>
    <dbReference type="NCBI Taxonomy" id="1690606"/>
    <lineage>
        <taxon>Eukaryota</taxon>
        <taxon>Fungi</taxon>
        <taxon>Dikarya</taxon>
        <taxon>Ascomycota</taxon>
        <taxon>Pezizomycotina</taxon>
        <taxon>Eurotiomycetes</taxon>
        <taxon>Chaetothyriomycetidae</taxon>
        <taxon>Chaetothyriales</taxon>
        <taxon>Herpotrichiellaceae</taxon>
        <taxon>Exophiala</taxon>
    </lineage>
</organism>
<sequence length="209" mass="23921">MLHSFHALKAFQAEYTPLIFEVQNPSPNSKKPHYLDLNMPLMIPSKHTVVLFPSGIKGPALFKAHYQPQEEEPDADEVANAIKCRRRMLKHVVWMLAEKDVYSVSNGLLLEQQAKIVAHSWKRVLLKFAKNDVTAAVSLAPLNFAILIHMFLLEFDFIKFRDVPGSEQDVETQDTETQSTTPTTQSSQTVRSRRPRNRPLYHSSTKFPH</sequence>
<dbReference type="AlphaFoldDB" id="A0AAV9N205"/>
<dbReference type="GeneID" id="89974335"/>
<proteinExistence type="predicted"/>
<keyword evidence="3" id="KW-1185">Reference proteome</keyword>
<comment type="caution">
    <text evidence="2">The sequence shown here is derived from an EMBL/GenBank/DDBJ whole genome shotgun (WGS) entry which is preliminary data.</text>
</comment>
<feature type="region of interest" description="Disordered" evidence="1">
    <location>
        <begin position="168"/>
        <end position="209"/>
    </location>
</feature>
<reference evidence="2 3" key="1">
    <citation type="submission" date="2023-08" db="EMBL/GenBank/DDBJ databases">
        <title>Black Yeasts Isolated from many extreme environments.</title>
        <authorList>
            <person name="Coleine C."/>
            <person name="Stajich J.E."/>
            <person name="Selbmann L."/>
        </authorList>
    </citation>
    <scope>NUCLEOTIDE SEQUENCE [LARGE SCALE GENOMIC DNA]</scope>
    <source>
        <strain evidence="2 3">CCFEE 5792</strain>
    </source>
</reference>
<gene>
    <name evidence="2" type="ORF">LTR84_006163</name>
</gene>
<protein>
    <recommendedName>
        <fullName evidence="4">HNH nuclease domain-containing protein</fullName>
    </recommendedName>
</protein>
<name>A0AAV9N205_9EURO</name>